<dbReference type="PROSITE" id="PS50280">
    <property type="entry name" value="SET"/>
    <property type="match status" value="1"/>
</dbReference>
<feature type="domain" description="SET" evidence="7">
    <location>
        <begin position="130"/>
        <end position="259"/>
    </location>
</feature>
<evidence type="ECO:0000313" key="10">
    <source>
        <dbReference type="Proteomes" id="UP000693981"/>
    </source>
</evidence>
<evidence type="ECO:0000313" key="9">
    <source>
        <dbReference type="EMBL" id="KAG7395924.1"/>
    </source>
</evidence>
<dbReference type="GO" id="GO:0008168">
    <property type="term" value="F:methyltransferase activity"/>
    <property type="evidence" value="ECO:0007669"/>
    <property type="project" value="UniProtKB-KW"/>
</dbReference>
<evidence type="ECO:0000259" key="7">
    <source>
        <dbReference type="PROSITE" id="PS50280"/>
    </source>
</evidence>
<keyword evidence="2" id="KW-0158">Chromosome</keyword>
<evidence type="ECO:0000256" key="1">
    <source>
        <dbReference type="ARBA" id="ARBA00004286"/>
    </source>
</evidence>
<keyword evidence="5" id="KW-0949">S-adenosyl-L-methionine</keyword>
<dbReference type="GO" id="GO:0005694">
    <property type="term" value="C:chromosome"/>
    <property type="evidence" value="ECO:0007669"/>
    <property type="project" value="UniProtKB-SubCell"/>
</dbReference>
<dbReference type="SMART" id="SM00317">
    <property type="entry name" value="SET"/>
    <property type="match status" value="1"/>
</dbReference>
<proteinExistence type="predicted"/>
<dbReference type="AlphaFoldDB" id="A0A8T1WTF1"/>
<dbReference type="Proteomes" id="UP000693981">
    <property type="component" value="Unassembled WGS sequence"/>
</dbReference>
<evidence type="ECO:0000256" key="4">
    <source>
        <dbReference type="ARBA" id="ARBA00022679"/>
    </source>
</evidence>
<dbReference type="EMBL" id="JAGDFL010000181">
    <property type="protein sequence ID" value="KAG7395924.1"/>
    <property type="molecule type" value="Genomic_DNA"/>
</dbReference>
<accession>A0A8T1WTF1</accession>
<dbReference type="InterPro" id="IPR050973">
    <property type="entry name" value="H3K9_Histone-Lys_N-MTase"/>
</dbReference>
<dbReference type="PROSITE" id="PS50868">
    <property type="entry name" value="POST_SET"/>
    <property type="match status" value="1"/>
</dbReference>
<comment type="caution">
    <text evidence="9">The sequence shown here is derived from an EMBL/GenBank/DDBJ whole genome shotgun (WGS) entry which is preliminary data.</text>
</comment>
<dbReference type="OrthoDB" id="126970at2759"/>
<evidence type="ECO:0000256" key="6">
    <source>
        <dbReference type="SAM" id="MobiDB-lite"/>
    </source>
</evidence>
<gene>
    <name evidence="9" type="ORF">PHYBOEH_003049</name>
</gene>
<dbReference type="PANTHER" id="PTHR46223">
    <property type="entry name" value="HISTONE-LYSINE N-METHYLTRANSFERASE SUV39H"/>
    <property type="match status" value="1"/>
</dbReference>
<dbReference type="InterPro" id="IPR001214">
    <property type="entry name" value="SET_dom"/>
</dbReference>
<organism evidence="9 10">
    <name type="scientific">Phytophthora boehmeriae</name>
    <dbReference type="NCBI Taxonomy" id="109152"/>
    <lineage>
        <taxon>Eukaryota</taxon>
        <taxon>Sar</taxon>
        <taxon>Stramenopiles</taxon>
        <taxon>Oomycota</taxon>
        <taxon>Peronosporomycetes</taxon>
        <taxon>Peronosporales</taxon>
        <taxon>Peronosporaceae</taxon>
        <taxon>Phytophthora</taxon>
    </lineage>
</organism>
<reference evidence="9" key="1">
    <citation type="submission" date="2021-02" db="EMBL/GenBank/DDBJ databases">
        <authorList>
            <person name="Palmer J.M."/>
        </authorList>
    </citation>
    <scope>NUCLEOTIDE SEQUENCE</scope>
    <source>
        <strain evidence="9">SCRP23</strain>
    </source>
</reference>
<evidence type="ECO:0000259" key="8">
    <source>
        <dbReference type="PROSITE" id="PS50868"/>
    </source>
</evidence>
<dbReference type="GO" id="GO:0032259">
    <property type="term" value="P:methylation"/>
    <property type="evidence" value="ECO:0007669"/>
    <property type="project" value="UniProtKB-KW"/>
</dbReference>
<dbReference type="InterPro" id="IPR003616">
    <property type="entry name" value="Post-SET_dom"/>
</dbReference>
<feature type="compositionally biased region" description="Polar residues" evidence="6">
    <location>
        <begin position="263"/>
        <end position="272"/>
    </location>
</feature>
<evidence type="ECO:0000256" key="5">
    <source>
        <dbReference type="ARBA" id="ARBA00022691"/>
    </source>
</evidence>
<evidence type="ECO:0008006" key="11">
    <source>
        <dbReference type="Google" id="ProtNLM"/>
    </source>
</evidence>
<keyword evidence="3" id="KW-0489">Methyltransferase</keyword>
<dbReference type="Pfam" id="PF00856">
    <property type="entry name" value="SET"/>
    <property type="match status" value="1"/>
</dbReference>
<keyword evidence="4" id="KW-0808">Transferase</keyword>
<evidence type="ECO:0000256" key="2">
    <source>
        <dbReference type="ARBA" id="ARBA00022454"/>
    </source>
</evidence>
<feature type="domain" description="Post-SET" evidence="8">
    <location>
        <begin position="274"/>
        <end position="290"/>
    </location>
</feature>
<sequence length="293" mass="32770">MKKLCVKRENFPAAVEVVFAAHRDLWRLYGVGSLLSLVCVCKKTREAILAWTEAVLVDISLGKEDLPVPVQLSAQNPRSKLRKIVELMDFTYLTATKLPFINDQHKLPADVQAKQQSDEFCRRVLCGRQVQVVVAECPGKGWGVLAAQEIGQGECVGEYTGELISSREMQRRYRDLYDSEAKNYVLSLREHVARQGLEFDVVRTNVDASSGGNLTRFINHSCSPNLEVAAVRVDSYIPRLALFAQTRIQRGQELTFDYGEGSDPSNANTNGNQRGRRCRCGARQCRGYLPTSA</sequence>
<evidence type="ECO:0000256" key="3">
    <source>
        <dbReference type="ARBA" id="ARBA00022603"/>
    </source>
</evidence>
<protein>
    <recommendedName>
        <fullName evidence="11">SET domain-containing protein</fullName>
    </recommendedName>
</protein>
<feature type="region of interest" description="Disordered" evidence="6">
    <location>
        <begin position="256"/>
        <end position="275"/>
    </location>
</feature>
<name>A0A8T1WTF1_9STRA</name>
<keyword evidence="10" id="KW-1185">Reference proteome</keyword>
<comment type="subcellular location">
    <subcellularLocation>
        <location evidence="1">Chromosome</location>
    </subcellularLocation>
</comment>
<dbReference type="PANTHER" id="PTHR46223:SF3">
    <property type="entry name" value="HISTONE-LYSINE N-METHYLTRANSFERASE SET-23"/>
    <property type="match status" value="1"/>
</dbReference>